<dbReference type="InterPro" id="IPR013149">
    <property type="entry name" value="ADH-like_C"/>
</dbReference>
<dbReference type="OrthoDB" id="3813297at2"/>
<dbReference type="SUPFAM" id="SSF50129">
    <property type="entry name" value="GroES-like"/>
    <property type="match status" value="1"/>
</dbReference>
<dbReference type="Gene3D" id="3.40.50.720">
    <property type="entry name" value="NAD(P)-binding Rossmann-like Domain"/>
    <property type="match status" value="1"/>
</dbReference>
<gene>
    <name evidence="4" type="ORF">E1294_04575</name>
</gene>
<dbReference type="Proteomes" id="UP000294543">
    <property type="component" value="Unassembled WGS sequence"/>
</dbReference>
<accession>A0A4V2YFW1</accession>
<dbReference type="RefSeq" id="WP_132504793.1">
    <property type="nucleotide sequence ID" value="NZ_SMKP01000009.1"/>
</dbReference>
<sequence>MKALAATGDADLIELVRVPDPSPAPGNVLVDVRAFSVNRGELHRLLTAAAGWRPGWDFAGVIADPGPPDAGDLVPGVRVFGIAAGRSWAERVAVPACQAARIPEGLSWEQAAALPTAALTALRTLRIPGDLTGARTRRDPGDLAGAAVLVTGAAGGVGRFAVQLARRAGAKVTAVVGRPERGRELGSLGADEVSVGTRQLAPGFDLILESGGGDSLREALRLVAPRGTVVSFGNSSRSETKLPVSDFYPKEAALRGFYLLNDLATAQTADDLTFLAGLVAAGELTVDLAHTAAWSEARAVLGGLRERSVPGKAVLRVTP</sequence>
<protein>
    <submittedName>
        <fullName evidence="4">Alcohol dehydrogenase</fullName>
    </submittedName>
</protein>
<dbReference type="Gene3D" id="3.90.180.10">
    <property type="entry name" value="Medium-chain alcohol dehydrogenases, catalytic domain"/>
    <property type="match status" value="1"/>
</dbReference>
<evidence type="ECO:0000313" key="4">
    <source>
        <dbReference type="EMBL" id="TDD24727.1"/>
    </source>
</evidence>
<dbReference type="InterPro" id="IPR036291">
    <property type="entry name" value="NAD(P)-bd_dom_sf"/>
</dbReference>
<proteinExistence type="predicted"/>
<comment type="caution">
    <text evidence="4">The sequence shown here is derived from an EMBL/GenBank/DDBJ whole genome shotgun (WGS) entry which is preliminary data.</text>
</comment>
<evidence type="ECO:0000256" key="1">
    <source>
        <dbReference type="ARBA" id="ARBA00022857"/>
    </source>
</evidence>
<dbReference type="SUPFAM" id="SSF51735">
    <property type="entry name" value="NAD(P)-binding Rossmann-fold domains"/>
    <property type="match status" value="1"/>
</dbReference>
<dbReference type="InterPro" id="IPR020843">
    <property type="entry name" value="ER"/>
</dbReference>
<dbReference type="SMART" id="SM00829">
    <property type="entry name" value="PKS_ER"/>
    <property type="match status" value="1"/>
</dbReference>
<dbReference type="GO" id="GO:0016651">
    <property type="term" value="F:oxidoreductase activity, acting on NAD(P)H"/>
    <property type="evidence" value="ECO:0007669"/>
    <property type="project" value="TreeGrafter"/>
</dbReference>
<keyword evidence="2" id="KW-0560">Oxidoreductase</keyword>
<dbReference type="InterPro" id="IPR011032">
    <property type="entry name" value="GroES-like_sf"/>
</dbReference>
<keyword evidence="1" id="KW-0521">NADP</keyword>
<evidence type="ECO:0000259" key="3">
    <source>
        <dbReference type="SMART" id="SM00829"/>
    </source>
</evidence>
<dbReference type="PANTHER" id="PTHR48106:SF18">
    <property type="entry name" value="QUINONE OXIDOREDUCTASE PIG3"/>
    <property type="match status" value="1"/>
</dbReference>
<organism evidence="4 5">
    <name type="scientific">Nonomuraea diastatica</name>
    <dbReference type="NCBI Taxonomy" id="1848329"/>
    <lineage>
        <taxon>Bacteria</taxon>
        <taxon>Bacillati</taxon>
        <taxon>Actinomycetota</taxon>
        <taxon>Actinomycetes</taxon>
        <taxon>Streptosporangiales</taxon>
        <taxon>Streptosporangiaceae</taxon>
        <taxon>Nonomuraea</taxon>
    </lineage>
</organism>
<feature type="domain" description="Enoyl reductase (ER)" evidence="3">
    <location>
        <begin position="8"/>
        <end position="315"/>
    </location>
</feature>
<dbReference type="PANTHER" id="PTHR48106">
    <property type="entry name" value="QUINONE OXIDOREDUCTASE PIG3-RELATED"/>
    <property type="match status" value="1"/>
</dbReference>
<dbReference type="AlphaFoldDB" id="A0A4V2YFW1"/>
<name>A0A4V2YFW1_9ACTN</name>
<dbReference type="EMBL" id="SMKP01000009">
    <property type="protein sequence ID" value="TDD24727.1"/>
    <property type="molecule type" value="Genomic_DNA"/>
</dbReference>
<keyword evidence="5" id="KW-1185">Reference proteome</keyword>
<evidence type="ECO:0000256" key="2">
    <source>
        <dbReference type="ARBA" id="ARBA00023002"/>
    </source>
</evidence>
<evidence type="ECO:0000313" key="5">
    <source>
        <dbReference type="Proteomes" id="UP000294543"/>
    </source>
</evidence>
<dbReference type="Pfam" id="PF00107">
    <property type="entry name" value="ADH_zinc_N"/>
    <property type="match status" value="1"/>
</dbReference>
<dbReference type="GO" id="GO:0070402">
    <property type="term" value="F:NADPH binding"/>
    <property type="evidence" value="ECO:0007669"/>
    <property type="project" value="TreeGrafter"/>
</dbReference>
<reference evidence="4 5" key="1">
    <citation type="submission" date="2019-03" db="EMBL/GenBank/DDBJ databases">
        <title>Draft genome sequences of novel Actinobacteria.</title>
        <authorList>
            <person name="Sahin N."/>
            <person name="Ay H."/>
            <person name="Saygin H."/>
        </authorList>
    </citation>
    <scope>NUCLEOTIDE SEQUENCE [LARGE SCALE GENOMIC DNA]</scope>
    <source>
        <strain evidence="4 5">KC712</strain>
    </source>
</reference>